<sequence length="152" mass="15955">MKSTILICLVGIFATLLIALTHAENVDFALCTPPDQTPQPYEITSLDMNPASPHPGDTVEITITGTAHNGTTGGSLTSEISKGGIKLFTFTYDLCESAVGGCPIAAGPCKIVLHQSTPRFAFPGEYQAVNHAADSDGKPLSCAEFKFNVVKA</sequence>
<comment type="subunit">
    <text evidence="3">Monomer.</text>
</comment>
<feature type="domain" description="MD-2-related lipid-recognition" evidence="8">
    <location>
        <begin position="28"/>
        <end position="147"/>
    </location>
</feature>
<keyword evidence="6" id="KW-0445">Lipid transport</keyword>
<dbReference type="GO" id="GO:0015918">
    <property type="term" value="P:sterol transport"/>
    <property type="evidence" value="ECO:0007669"/>
    <property type="project" value="InterPro"/>
</dbReference>
<name>A0A7S1KSQ8_9EUKA</name>
<proteinExistence type="inferred from homology"/>
<evidence type="ECO:0000256" key="2">
    <source>
        <dbReference type="ARBA" id="ARBA00006370"/>
    </source>
</evidence>
<dbReference type="SMART" id="SM00737">
    <property type="entry name" value="ML"/>
    <property type="match status" value="1"/>
</dbReference>
<dbReference type="SUPFAM" id="SSF81296">
    <property type="entry name" value="E set domains"/>
    <property type="match status" value="1"/>
</dbReference>
<dbReference type="InterPro" id="IPR039670">
    <property type="entry name" value="NPC2-like"/>
</dbReference>
<organism evidence="9">
    <name type="scientific">Percolomonas cosmopolitus</name>
    <dbReference type="NCBI Taxonomy" id="63605"/>
    <lineage>
        <taxon>Eukaryota</taxon>
        <taxon>Discoba</taxon>
        <taxon>Heterolobosea</taxon>
        <taxon>Tetramitia</taxon>
        <taxon>Eutetramitia</taxon>
        <taxon>Percolomonadidae</taxon>
        <taxon>Percolomonas</taxon>
    </lineage>
</organism>
<evidence type="ECO:0000256" key="6">
    <source>
        <dbReference type="ARBA" id="ARBA00023055"/>
    </source>
</evidence>
<keyword evidence="5 7" id="KW-0732">Signal</keyword>
<evidence type="ECO:0000256" key="1">
    <source>
        <dbReference type="ARBA" id="ARBA00002053"/>
    </source>
</evidence>
<keyword evidence="4" id="KW-0813">Transport</keyword>
<evidence type="ECO:0000256" key="5">
    <source>
        <dbReference type="ARBA" id="ARBA00022729"/>
    </source>
</evidence>
<dbReference type="InterPro" id="IPR014756">
    <property type="entry name" value="Ig_E-set"/>
</dbReference>
<evidence type="ECO:0000256" key="7">
    <source>
        <dbReference type="SAM" id="SignalP"/>
    </source>
</evidence>
<dbReference type="Pfam" id="PF02221">
    <property type="entry name" value="E1_DerP2_DerF2"/>
    <property type="match status" value="1"/>
</dbReference>
<evidence type="ECO:0000256" key="3">
    <source>
        <dbReference type="ARBA" id="ARBA00011245"/>
    </source>
</evidence>
<evidence type="ECO:0000259" key="8">
    <source>
        <dbReference type="SMART" id="SM00737"/>
    </source>
</evidence>
<dbReference type="PANTHER" id="PTHR11306">
    <property type="entry name" value="NIEMANN PICK TYPE C2 PROTEIN NPC2-RELATED"/>
    <property type="match status" value="1"/>
</dbReference>
<comment type="similarity">
    <text evidence="2">Belongs to the NPC2 family.</text>
</comment>
<protein>
    <recommendedName>
        <fullName evidence="8">MD-2-related lipid-recognition domain-containing protein</fullName>
    </recommendedName>
</protein>
<evidence type="ECO:0000256" key="4">
    <source>
        <dbReference type="ARBA" id="ARBA00022448"/>
    </source>
</evidence>
<feature type="chain" id="PRO_5031226071" description="MD-2-related lipid-recognition domain-containing protein" evidence="7">
    <location>
        <begin position="24"/>
        <end position="152"/>
    </location>
</feature>
<accession>A0A7S1KSQ8</accession>
<reference evidence="9" key="1">
    <citation type="submission" date="2021-01" db="EMBL/GenBank/DDBJ databases">
        <authorList>
            <person name="Corre E."/>
            <person name="Pelletier E."/>
            <person name="Niang G."/>
            <person name="Scheremetjew M."/>
            <person name="Finn R."/>
            <person name="Kale V."/>
            <person name="Holt S."/>
            <person name="Cochrane G."/>
            <person name="Meng A."/>
            <person name="Brown T."/>
            <person name="Cohen L."/>
        </authorList>
    </citation>
    <scope>NUCLEOTIDE SEQUENCE</scope>
    <source>
        <strain evidence="9">WS</strain>
    </source>
</reference>
<dbReference type="AlphaFoldDB" id="A0A7S1KSQ8"/>
<feature type="signal peptide" evidence="7">
    <location>
        <begin position="1"/>
        <end position="23"/>
    </location>
</feature>
<dbReference type="Gene3D" id="2.60.40.770">
    <property type="match status" value="1"/>
</dbReference>
<dbReference type="PANTHER" id="PTHR11306:SF0">
    <property type="entry name" value="PHOSPHATIDYLGLYCEROL_PHOSPHATIDYLINOSITOL TRANSFER PROTEIN"/>
    <property type="match status" value="1"/>
</dbReference>
<dbReference type="InterPro" id="IPR003172">
    <property type="entry name" value="ML_dom"/>
</dbReference>
<gene>
    <name evidence="9" type="ORF">PCOS0759_LOCUS7763</name>
</gene>
<dbReference type="EMBL" id="HBGD01009435">
    <property type="protein sequence ID" value="CAD9084509.1"/>
    <property type="molecule type" value="Transcribed_RNA"/>
</dbReference>
<evidence type="ECO:0000313" key="9">
    <source>
        <dbReference type="EMBL" id="CAD9084509.1"/>
    </source>
</evidence>
<comment type="function">
    <text evidence="1">Catalyzes the intermembrane transfer of phosphatidylglycerol and phosphatidylinositol.</text>
</comment>
<dbReference type="GO" id="GO:0032934">
    <property type="term" value="F:sterol binding"/>
    <property type="evidence" value="ECO:0007669"/>
    <property type="project" value="InterPro"/>
</dbReference>